<feature type="transmembrane region" description="Helical" evidence="1">
    <location>
        <begin position="117"/>
        <end position="135"/>
    </location>
</feature>
<dbReference type="Pfam" id="PF19656">
    <property type="entry name" value="DUF6159"/>
    <property type="match status" value="1"/>
</dbReference>
<gene>
    <name evidence="2" type="ORF">ABIE04_001926</name>
</gene>
<keyword evidence="1" id="KW-0812">Transmembrane</keyword>
<evidence type="ECO:0000313" key="2">
    <source>
        <dbReference type="EMBL" id="MET4569599.1"/>
    </source>
</evidence>
<organism evidence="2 3">
    <name type="scientific">Rhodanobacter soli</name>
    <dbReference type="NCBI Taxonomy" id="590609"/>
    <lineage>
        <taxon>Bacteria</taxon>
        <taxon>Pseudomonadati</taxon>
        <taxon>Pseudomonadota</taxon>
        <taxon>Gammaproteobacteria</taxon>
        <taxon>Lysobacterales</taxon>
        <taxon>Rhodanobacteraceae</taxon>
        <taxon>Rhodanobacter</taxon>
    </lineage>
</organism>
<accession>A0ABV2PX25</accession>
<feature type="transmembrane region" description="Helical" evidence="1">
    <location>
        <begin position="74"/>
        <end position="97"/>
    </location>
</feature>
<feature type="transmembrane region" description="Helical" evidence="1">
    <location>
        <begin position="147"/>
        <end position="168"/>
    </location>
</feature>
<comment type="caution">
    <text evidence="2">The sequence shown here is derived from an EMBL/GenBank/DDBJ whole genome shotgun (WGS) entry which is preliminary data.</text>
</comment>
<proteinExistence type="predicted"/>
<keyword evidence="1" id="KW-1133">Transmembrane helix</keyword>
<evidence type="ECO:0008006" key="4">
    <source>
        <dbReference type="Google" id="ProtNLM"/>
    </source>
</evidence>
<dbReference type="EMBL" id="JBEPSD010000001">
    <property type="protein sequence ID" value="MET4569599.1"/>
    <property type="molecule type" value="Genomic_DNA"/>
</dbReference>
<sequence length="286" mass="30167">MAGKFARSWALLKASAAVLRSDKSLLVFPLLSGLCTLLVAASFLIPVGVMVIGNQHAGQQFEQGMSAGAYLLMFGFYLVQYFVIIFFQTALTGVALMHLRGEPTSVGAGFALARAKLPQILGYALIAATVGLLLRMIQERLGLIGRLVVGFIGLAWTVATFLVVPILASQDVGPVDAVKRSVELLKRSWGENLIGNGGIGMVFGLVFFLAVLLMMVLIVGAVATHSIVAVVVAGAILVVVLTLLGLIQSALQGIYSAALYRYAEAGDASVGFDQALLQQAFAPKKK</sequence>
<keyword evidence="1" id="KW-0472">Membrane</keyword>
<evidence type="ECO:0000256" key="1">
    <source>
        <dbReference type="SAM" id="Phobius"/>
    </source>
</evidence>
<dbReference type="Proteomes" id="UP001549251">
    <property type="component" value="Unassembled WGS sequence"/>
</dbReference>
<evidence type="ECO:0000313" key="3">
    <source>
        <dbReference type="Proteomes" id="UP001549251"/>
    </source>
</evidence>
<dbReference type="RefSeq" id="WP_354549270.1">
    <property type="nucleotide sequence ID" value="NZ_JBEPSD010000001.1"/>
</dbReference>
<feature type="transmembrane region" description="Helical" evidence="1">
    <location>
        <begin position="26"/>
        <end position="53"/>
    </location>
</feature>
<reference evidence="2 3" key="1">
    <citation type="submission" date="2024-06" db="EMBL/GenBank/DDBJ databases">
        <title>Sorghum-associated microbial communities from plants grown in Nebraska, USA.</title>
        <authorList>
            <person name="Schachtman D."/>
        </authorList>
    </citation>
    <scope>NUCLEOTIDE SEQUENCE [LARGE SCALE GENOMIC DNA]</scope>
    <source>
        <strain evidence="2 3">1757</strain>
    </source>
</reference>
<feature type="transmembrane region" description="Helical" evidence="1">
    <location>
        <begin position="198"/>
        <end position="220"/>
    </location>
</feature>
<protein>
    <recommendedName>
        <fullName evidence="4">Glycerophosphoryl diester phosphodiesterase membrane domain-containing protein</fullName>
    </recommendedName>
</protein>
<dbReference type="InterPro" id="IPR046157">
    <property type="entry name" value="DUF6159"/>
</dbReference>
<keyword evidence="3" id="KW-1185">Reference proteome</keyword>
<feature type="transmembrane region" description="Helical" evidence="1">
    <location>
        <begin position="227"/>
        <end position="247"/>
    </location>
</feature>
<name>A0ABV2PX25_9GAMM</name>